<evidence type="ECO:0000256" key="5">
    <source>
        <dbReference type="ARBA" id="ARBA00023136"/>
    </source>
</evidence>
<dbReference type="CDD" id="cd13132">
    <property type="entry name" value="MATE_eukaryotic"/>
    <property type="match status" value="1"/>
</dbReference>
<keyword evidence="3 6" id="KW-0812">Transmembrane</keyword>
<reference evidence="8 9" key="1">
    <citation type="submission" date="2024-11" db="EMBL/GenBank/DDBJ databases">
        <title>A near-complete genome assembly of Cinchona calisaya.</title>
        <authorList>
            <person name="Lian D.C."/>
            <person name="Zhao X.W."/>
            <person name="Wei L."/>
        </authorList>
    </citation>
    <scope>NUCLEOTIDE SEQUENCE [LARGE SCALE GENOMIC DNA]</scope>
    <source>
        <tissue evidence="8">Nenye</tissue>
    </source>
</reference>
<dbReference type="Pfam" id="PF01554">
    <property type="entry name" value="MatE"/>
    <property type="match status" value="2"/>
</dbReference>
<proteinExistence type="inferred from homology"/>
<dbReference type="AlphaFoldDB" id="A0ABD2YVJ0"/>
<feature type="transmembrane region" description="Helical" evidence="6">
    <location>
        <begin position="149"/>
        <end position="173"/>
    </location>
</feature>
<feature type="transmembrane region" description="Helical" evidence="6">
    <location>
        <begin position="185"/>
        <end position="203"/>
    </location>
</feature>
<feature type="region of interest" description="Disordered" evidence="7">
    <location>
        <begin position="1"/>
        <end position="22"/>
    </location>
</feature>
<dbReference type="InterPro" id="IPR002528">
    <property type="entry name" value="MATE_fam"/>
</dbReference>
<keyword evidence="9" id="KW-1185">Reference proteome</keyword>
<evidence type="ECO:0000256" key="6">
    <source>
        <dbReference type="RuleBase" id="RU004914"/>
    </source>
</evidence>
<evidence type="ECO:0000256" key="2">
    <source>
        <dbReference type="ARBA" id="ARBA00010199"/>
    </source>
</evidence>
<keyword evidence="4 6" id="KW-1133">Transmembrane helix</keyword>
<feature type="transmembrane region" description="Helical" evidence="6">
    <location>
        <begin position="286"/>
        <end position="313"/>
    </location>
</feature>
<dbReference type="PANTHER" id="PTHR11206">
    <property type="entry name" value="MULTIDRUG RESISTANCE PROTEIN"/>
    <property type="match status" value="1"/>
</dbReference>
<name>A0ABD2YVJ0_9GENT</name>
<dbReference type="EMBL" id="JBJUIK010000012">
    <property type="protein sequence ID" value="KAL3511333.1"/>
    <property type="molecule type" value="Genomic_DNA"/>
</dbReference>
<gene>
    <name evidence="8" type="ORF">ACH5RR_030734</name>
</gene>
<feature type="transmembrane region" description="Helical" evidence="6">
    <location>
        <begin position="438"/>
        <end position="460"/>
    </location>
</feature>
<keyword evidence="5 6" id="KW-0472">Membrane</keyword>
<organism evidence="8 9">
    <name type="scientific">Cinchona calisaya</name>
    <dbReference type="NCBI Taxonomy" id="153742"/>
    <lineage>
        <taxon>Eukaryota</taxon>
        <taxon>Viridiplantae</taxon>
        <taxon>Streptophyta</taxon>
        <taxon>Embryophyta</taxon>
        <taxon>Tracheophyta</taxon>
        <taxon>Spermatophyta</taxon>
        <taxon>Magnoliopsida</taxon>
        <taxon>eudicotyledons</taxon>
        <taxon>Gunneridae</taxon>
        <taxon>Pentapetalae</taxon>
        <taxon>asterids</taxon>
        <taxon>lamiids</taxon>
        <taxon>Gentianales</taxon>
        <taxon>Rubiaceae</taxon>
        <taxon>Cinchonoideae</taxon>
        <taxon>Cinchoneae</taxon>
        <taxon>Cinchona</taxon>
    </lineage>
</organism>
<evidence type="ECO:0000256" key="4">
    <source>
        <dbReference type="ARBA" id="ARBA00022989"/>
    </source>
</evidence>
<evidence type="ECO:0000256" key="3">
    <source>
        <dbReference type="ARBA" id="ARBA00022692"/>
    </source>
</evidence>
<dbReference type="Proteomes" id="UP001630127">
    <property type="component" value="Unassembled WGS sequence"/>
</dbReference>
<evidence type="ECO:0000313" key="9">
    <source>
        <dbReference type="Proteomes" id="UP001630127"/>
    </source>
</evidence>
<protein>
    <recommendedName>
        <fullName evidence="6">Protein DETOXIFICATION</fullName>
    </recommendedName>
    <alternativeName>
        <fullName evidence="6">Multidrug and toxic compound extrusion protein</fullName>
    </alternativeName>
</protein>
<evidence type="ECO:0000256" key="7">
    <source>
        <dbReference type="SAM" id="MobiDB-lite"/>
    </source>
</evidence>
<evidence type="ECO:0000256" key="1">
    <source>
        <dbReference type="ARBA" id="ARBA00004141"/>
    </source>
</evidence>
<dbReference type="InterPro" id="IPR045069">
    <property type="entry name" value="MATE_euk"/>
</dbReference>
<feature type="transmembrane region" description="Helical" evidence="6">
    <location>
        <begin position="319"/>
        <end position="343"/>
    </location>
</feature>
<accession>A0ABD2YVJ0</accession>
<sequence>MEDNKHPLLSRKDDEKKPSSLEKTCMKYEKEDSFTSSSSSDAESDIGPINGVQDFLKEFLIESRKLWYLAGPSICTSVCQYALGALTQIFAGHLGTIQLAAISVENSVFDGFGCGILMGMGSALETLCGQAYGAKHIDMLGIYMQRSWLILNAAAHGIALLFVFATPILQLLGQTPAISMAAGKFALFMIPQQFAYALNVPLAKFLQAQSKLMEMAGIAAFALCLHVFLVWLLMMKLGWGLLGAAVILNASWWFIALAQFLYVMAGGCGRAWSGFSWGAFTNLAEFVKLSVSSTVMFCLEVWYIMALTLAAGYLPNAEVSVAALSICMNIIGWSSTVGLGFNVAISVRVSNKLGSGQPRAAKFAVIVVGLTAFLFGLTSALILLINRKELPALFTDSIEAQQLVEDLTPFLGVSIIFTCLQCALSGVAIGAGWQNMVACINAGCYFLLGVPLSILMGFKFDMGVKGIWYGMLVGLSLQAGSLLWMTCRTNWNKEAYAAEERLKLWGGETKAQIDQVK</sequence>
<feature type="transmembrane region" description="Helical" evidence="6">
    <location>
        <begin position="363"/>
        <end position="385"/>
    </location>
</feature>
<feature type="transmembrane region" description="Helical" evidence="6">
    <location>
        <begin position="466"/>
        <end position="485"/>
    </location>
</feature>
<comment type="similarity">
    <text evidence="2 6">Belongs to the multi antimicrobial extrusion (MATE) (TC 2.A.66.1) family.</text>
</comment>
<feature type="transmembrane region" description="Helical" evidence="6">
    <location>
        <begin position="240"/>
        <end position="265"/>
    </location>
</feature>
<dbReference type="NCBIfam" id="TIGR00797">
    <property type="entry name" value="matE"/>
    <property type="match status" value="1"/>
</dbReference>
<evidence type="ECO:0000313" key="8">
    <source>
        <dbReference type="EMBL" id="KAL3511333.1"/>
    </source>
</evidence>
<feature type="transmembrane region" description="Helical" evidence="6">
    <location>
        <begin position="410"/>
        <end position="431"/>
    </location>
</feature>
<comment type="caution">
    <text evidence="8">The sequence shown here is derived from an EMBL/GenBank/DDBJ whole genome shotgun (WGS) entry which is preliminary data.</text>
</comment>
<feature type="transmembrane region" description="Helical" evidence="6">
    <location>
        <begin position="215"/>
        <end position="234"/>
    </location>
</feature>
<comment type="subcellular location">
    <subcellularLocation>
        <location evidence="1">Membrane</location>
        <topology evidence="1">Multi-pass membrane protein</topology>
    </subcellularLocation>
</comment>
<dbReference type="GO" id="GO:0016020">
    <property type="term" value="C:membrane"/>
    <property type="evidence" value="ECO:0007669"/>
    <property type="project" value="UniProtKB-SubCell"/>
</dbReference>